<reference evidence="2 3" key="1">
    <citation type="journal article" date="2018" name="IMA Fungus">
        <title>IMA Genome-F 9: Draft genome sequence of Annulohypoxylon stygium, Aspergillus mulundensis, Berkeleyomyces basicola (syn. Thielaviopsis basicola), Ceratocystis smalleyi, two Cercospora beticola strains, Coleophoma cylindrospora, Fusarium fracticaudum, Phialophora cf. hyalina, and Morchella septimelata.</title>
        <authorList>
            <person name="Wingfield B.D."/>
            <person name="Bills G.F."/>
            <person name="Dong Y."/>
            <person name="Huang W."/>
            <person name="Nel W.J."/>
            <person name="Swalarsk-Parry B.S."/>
            <person name="Vaghefi N."/>
            <person name="Wilken P.M."/>
            <person name="An Z."/>
            <person name="de Beer Z.W."/>
            <person name="De Vos L."/>
            <person name="Chen L."/>
            <person name="Duong T.A."/>
            <person name="Gao Y."/>
            <person name="Hammerbacher A."/>
            <person name="Kikkert J.R."/>
            <person name="Li Y."/>
            <person name="Li H."/>
            <person name="Li K."/>
            <person name="Li Q."/>
            <person name="Liu X."/>
            <person name="Ma X."/>
            <person name="Naidoo K."/>
            <person name="Pethybridge S.J."/>
            <person name="Sun J."/>
            <person name="Steenkamp E.T."/>
            <person name="van der Nest M.A."/>
            <person name="van Wyk S."/>
            <person name="Wingfield M.J."/>
            <person name="Xiong C."/>
            <person name="Yue Q."/>
            <person name="Zhang X."/>
        </authorList>
    </citation>
    <scope>NUCLEOTIDE SEQUENCE [LARGE SCALE GENOMIC DNA]</scope>
    <source>
        <strain evidence="2 3">DSM 5745</strain>
    </source>
</reference>
<dbReference type="RefSeq" id="XP_026603855.1">
    <property type="nucleotide sequence ID" value="XM_026748023.1"/>
</dbReference>
<feature type="compositionally biased region" description="Acidic residues" evidence="1">
    <location>
        <begin position="33"/>
        <end position="49"/>
    </location>
</feature>
<feature type="region of interest" description="Disordered" evidence="1">
    <location>
        <begin position="1"/>
        <end position="53"/>
    </location>
</feature>
<dbReference type="EMBL" id="PVWQ01000006">
    <property type="protein sequence ID" value="RDW79155.1"/>
    <property type="molecule type" value="Genomic_DNA"/>
</dbReference>
<evidence type="ECO:0000313" key="2">
    <source>
        <dbReference type="EMBL" id="RDW79155.1"/>
    </source>
</evidence>
<sequence>MEGEGLSSYPVLMGVSPDPDSDMASFQHLESVDTNEDSFDAADDSQESDDSFHQPYTISPAIVAYPSQQCRHDNCSHSTVTRQWRIDQYETCNNCGRRPFLRWFYLCTEDSTDYAASTDRNGSLLSESITDAILDGEYTDKQRDKLWQQKLEVLELCEMERTLSMSGSSYDPSQGTAQQYEFHKFETHQSRLSADVHSRPGRCQYRACYHCDRKLQERTWVSLNEVCNNPDVTPPSAWDLWETPVSDVNLVRNLGLRAPYPPAPPPHFTQYSYRAFHRRRIRRTSHLAGYESSLNMGALSNLSTIEEITEEVETLSTEIRKRGYDVSDDEGHVPFNESDEEELEFSVNSHHVGEE</sequence>
<dbReference type="AlphaFoldDB" id="A0A3D8RYP2"/>
<dbReference type="GeneID" id="38116377"/>
<dbReference type="OrthoDB" id="4776522at2759"/>
<dbReference type="Proteomes" id="UP000256690">
    <property type="component" value="Unassembled WGS sequence"/>
</dbReference>
<organism evidence="2 3">
    <name type="scientific">Aspergillus mulundensis</name>
    <dbReference type="NCBI Taxonomy" id="1810919"/>
    <lineage>
        <taxon>Eukaryota</taxon>
        <taxon>Fungi</taxon>
        <taxon>Dikarya</taxon>
        <taxon>Ascomycota</taxon>
        <taxon>Pezizomycotina</taxon>
        <taxon>Eurotiomycetes</taxon>
        <taxon>Eurotiomycetidae</taxon>
        <taxon>Eurotiales</taxon>
        <taxon>Aspergillaceae</taxon>
        <taxon>Aspergillus</taxon>
        <taxon>Aspergillus subgen. Nidulantes</taxon>
    </lineage>
</organism>
<feature type="region of interest" description="Disordered" evidence="1">
    <location>
        <begin position="325"/>
        <end position="355"/>
    </location>
</feature>
<name>A0A3D8RYP2_9EURO</name>
<comment type="caution">
    <text evidence="2">The sequence shown here is derived from an EMBL/GenBank/DDBJ whole genome shotgun (WGS) entry which is preliminary data.</text>
</comment>
<protein>
    <submittedName>
        <fullName evidence="2">Uncharacterized protein</fullName>
    </submittedName>
</protein>
<gene>
    <name evidence="2" type="ORF">DSM5745_06007</name>
</gene>
<evidence type="ECO:0000256" key="1">
    <source>
        <dbReference type="SAM" id="MobiDB-lite"/>
    </source>
</evidence>
<keyword evidence="3" id="KW-1185">Reference proteome</keyword>
<evidence type="ECO:0000313" key="3">
    <source>
        <dbReference type="Proteomes" id="UP000256690"/>
    </source>
</evidence>
<proteinExistence type="predicted"/>
<accession>A0A3D8RYP2</accession>
<dbReference type="STRING" id="1810919.A0A3D8RYP2"/>